<protein>
    <recommendedName>
        <fullName evidence="1">FAD dependent oxidoreductase domain-containing protein</fullName>
    </recommendedName>
</protein>
<sequence>MIFSKKNTYEQHDNEKGSFYRNSIDPFNSKEVLNDYTEVDVCVIGGGFTGVSSAINLAKNGYSVALCEARQIGWGASGRNGGQLGIGMRKDQRTIETKLGFDHAKELWKLGLESVTECINLIKENNIACGLQKGLLSAGYFEKDKEDFLFEVDHMQKNYNFEGYEFIDQKQIKEEINCKLYSSGLLNKFSYHINPLKFLIGLAQLLIKYKVKVYENTPVTNIVEAGDNVKIYNNKKIIKANKAVVGCNGYLDKLLGKINNNFMPINNYIIATEPLGEKKAREIIKNNYAICDTRFIIDYYRFSEDWRMIFGGGETYSSKFLDNSKNFVVNRMYKVFPQLKEYKIEYSWGGTLAITVNRLPYFGTLMNNKLLYAQGYSG</sequence>
<dbReference type="InterPro" id="IPR036188">
    <property type="entry name" value="FAD/NAD-bd_sf"/>
</dbReference>
<dbReference type="Pfam" id="PF01266">
    <property type="entry name" value="DAO"/>
    <property type="match status" value="1"/>
</dbReference>
<gene>
    <name evidence="2" type="ORF">METZ01_LOCUS93677</name>
</gene>
<dbReference type="Gene3D" id="3.30.9.10">
    <property type="entry name" value="D-Amino Acid Oxidase, subunit A, domain 2"/>
    <property type="match status" value="1"/>
</dbReference>
<feature type="domain" description="FAD dependent oxidoreductase" evidence="1">
    <location>
        <begin position="40"/>
        <end position="378"/>
    </location>
</feature>
<dbReference type="SUPFAM" id="SSF51905">
    <property type="entry name" value="FAD/NAD(P)-binding domain"/>
    <property type="match status" value="1"/>
</dbReference>
<evidence type="ECO:0000313" key="2">
    <source>
        <dbReference type="EMBL" id="SVA40823.1"/>
    </source>
</evidence>
<reference evidence="2" key="1">
    <citation type="submission" date="2018-05" db="EMBL/GenBank/DDBJ databases">
        <authorList>
            <person name="Lanie J.A."/>
            <person name="Ng W.-L."/>
            <person name="Kazmierczak K.M."/>
            <person name="Andrzejewski T.M."/>
            <person name="Davidsen T.M."/>
            <person name="Wayne K.J."/>
            <person name="Tettelin H."/>
            <person name="Glass J.I."/>
            <person name="Rusch D."/>
            <person name="Podicherti R."/>
            <person name="Tsui H.-C.T."/>
            <person name="Winkler M.E."/>
        </authorList>
    </citation>
    <scope>NUCLEOTIDE SEQUENCE</scope>
</reference>
<name>A0A381VMW8_9ZZZZ</name>
<proteinExistence type="predicted"/>
<feature type="non-terminal residue" evidence="2">
    <location>
        <position position="378"/>
    </location>
</feature>
<dbReference type="PANTHER" id="PTHR13847:SF281">
    <property type="entry name" value="FAD DEPENDENT OXIDOREDUCTASE DOMAIN-CONTAINING PROTEIN"/>
    <property type="match status" value="1"/>
</dbReference>
<accession>A0A381VMW8</accession>
<dbReference type="Gene3D" id="3.50.50.60">
    <property type="entry name" value="FAD/NAD(P)-binding domain"/>
    <property type="match status" value="1"/>
</dbReference>
<organism evidence="2">
    <name type="scientific">marine metagenome</name>
    <dbReference type="NCBI Taxonomy" id="408172"/>
    <lineage>
        <taxon>unclassified sequences</taxon>
        <taxon>metagenomes</taxon>
        <taxon>ecological metagenomes</taxon>
    </lineage>
</organism>
<dbReference type="InterPro" id="IPR006076">
    <property type="entry name" value="FAD-dep_OxRdtase"/>
</dbReference>
<dbReference type="AlphaFoldDB" id="A0A381VMW8"/>
<dbReference type="PANTHER" id="PTHR13847">
    <property type="entry name" value="SARCOSINE DEHYDROGENASE-RELATED"/>
    <property type="match status" value="1"/>
</dbReference>
<dbReference type="GO" id="GO:0005737">
    <property type="term" value="C:cytoplasm"/>
    <property type="evidence" value="ECO:0007669"/>
    <property type="project" value="TreeGrafter"/>
</dbReference>
<evidence type="ECO:0000259" key="1">
    <source>
        <dbReference type="Pfam" id="PF01266"/>
    </source>
</evidence>
<dbReference type="EMBL" id="UINC01009088">
    <property type="protein sequence ID" value="SVA40823.1"/>
    <property type="molecule type" value="Genomic_DNA"/>
</dbReference>